<proteinExistence type="inferred from homology"/>
<dbReference type="InterPro" id="IPR006015">
    <property type="entry name" value="Universal_stress_UspA"/>
</dbReference>
<evidence type="ECO:0000313" key="4">
    <source>
        <dbReference type="Proteomes" id="UP000011661"/>
    </source>
</evidence>
<evidence type="ECO:0000256" key="1">
    <source>
        <dbReference type="ARBA" id="ARBA00008791"/>
    </source>
</evidence>
<dbReference type="Gene3D" id="3.40.50.620">
    <property type="entry name" value="HUPs"/>
    <property type="match status" value="1"/>
</dbReference>
<dbReference type="Proteomes" id="UP000011661">
    <property type="component" value="Unassembled WGS sequence"/>
</dbReference>
<dbReference type="OrthoDB" id="105697at2157"/>
<dbReference type="AlphaFoldDB" id="L9W5P2"/>
<reference evidence="3 4" key="1">
    <citation type="journal article" date="2014" name="PLoS Genet.">
        <title>Phylogenetically driven sequencing of extremely halophilic archaea reveals strategies for static and dynamic osmo-response.</title>
        <authorList>
            <person name="Becker E.A."/>
            <person name="Seitzer P.M."/>
            <person name="Tritt A."/>
            <person name="Larsen D."/>
            <person name="Krusor M."/>
            <person name="Yao A.I."/>
            <person name="Wu D."/>
            <person name="Madern D."/>
            <person name="Eisen J.A."/>
            <person name="Darling A.E."/>
            <person name="Facciotti M.T."/>
        </authorList>
    </citation>
    <scope>NUCLEOTIDE SEQUENCE [LARGE SCALE GENOMIC DNA]</scope>
    <source>
        <strain evidence="3 4">JCM 14089</strain>
    </source>
</reference>
<dbReference type="eggNOG" id="arCOG02053">
    <property type="taxonomic scope" value="Archaea"/>
</dbReference>
<dbReference type="CDD" id="cd00293">
    <property type="entry name" value="USP-like"/>
    <property type="match status" value="1"/>
</dbReference>
<comment type="caution">
    <text evidence="3">The sequence shown here is derived from an EMBL/GenBank/DDBJ whole genome shotgun (WGS) entry which is preliminary data.</text>
</comment>
<dbReference type="PATRIC" id="fig|1230460.4.peg.2402"/>
<comment type="similarity">
    <text evidence="1">Belongs to the universal stress protein A family.</text>
</comment>
<dbReference type="PANTHER" id="PTHR46268:SF24">
    <property type="entry name" value="UNIVERSAL STRESS PROTEIN"/>
    <property type="match status" value="1"/>
</dbReference>
<evidence type="ECO:0000259" key="2">
    <source>
        <dbReference type="Pfam" id="PF00582"/>
    </source>
</evidence>
<name>L9W5P2_9EURY</name>
<evidence type="ECO:0000313" key="3">
    <source>
        <dbReference type="EMBL" id="ELY44586.1"/>
    </source>
</evidence>
<dbReference type="Pfam" id="PF00582">
    <property type="entry name" value="Usp"/>
    <property type="match status" value="1"/>
</dbReference>
<dbReference type="STRING" id="1230460.C495_11814"/>
<sequence>MVERVLVAYDGSPPSNDALEYAFETFPEADMTALHVIEVPESHVAILEGPEIRPPVTERLREHGMDVLDEAMELAAAYGRALETEILTGKPDRRIVDYATQADYDTIVIGSHGREGISRVLLGTVSEDVVRRAPMPVVVVR</sequence>
<keyword evidence="4" id="KW-1185">Reference proteome</keyword>
<accession>L9W5P2</accession>
<dbReference type="RefSeq" id="WP_008163132.1">
    <property type="nucleotide sequence ID" value="NZ_AOHX01000039.1"/>
</dbReference>
<dbReference type="InterPro" id="IPR006016">
    <property type="entry name" value="UspA"/>
</dbReference>
<dbReference type="PANTHER" id="PTHR46268">
    <property type="entry name" value="STRESS RESPONSE PROTEIN NHAX"/>
    <property type="match status" value="1"/>
</dbReference>
<feature type="domain" description="UspA" evidence="2">
    <location>
        <begin position="1"/>
        <end position="141"/>
    </location>
</feature>
<dbReference type="InterPro" id="IPR014729">
    <property type="entry name" value="Rossmann-like_a/b/a_fold"/>
</dbReference>
<dbReference type="SUPFAM" id="SSF52402">
    <property type="entry name" value="Adenine nucleotide alpha hydrolases-like"/>
    <property type="match status" value="1"/>
</dbReference>
<gene>
    <name evidence="3" type="ORF">C495_11814</name>
</gene>
<dbReference type="EMBL" id="AOHX01000039">
    <property type="protein sequence ID" value="ELY44586.1"/>
    <property type="molecule type" value="Genomic_DNA"/>
</dbReference>
<organism evidence="3 4">
    <name type="scientific">Natronorubrum sulfidifaciens JCM 14089</name>
    <dbReference type="NCBI Taxonomy" id="1230460"/>
    <lineage>
        <taxon>Archaea</taxon>
        <taxon>Methanobacteriati</taxon>
        <taxon>Methanobacteriota</taxon>
        <taxon>Stenosarchaea group</taxon>
        <taxon>Halobacteria</taxon>
        <taxon>Halobacteriales</taxon>
        <taxon>Natrialbaceae</taxon>
        <taxon>Natronorubrum</taxon>
    </lineage>
</organism>
<protein>
    <submittedName>
        <fullName evidence="3">UspA domain-containing protein</fullName>
    </submittedName>
</protein>
<dbReference type="PRINTS" id="PR01438">
    <property type="entry name" value="UNVRSLSTRESS"/>
</dbReference>